<dbReference type="EMBL" id="PDCK01000042">
    <property type="protein sequence ID" value="PRQ39619.1"/>
    <property type="molecule type" value="Genomic_DNA"/>
</dbReference>
<accession>A0A2P6QZS0</accession>
<name>A0A2P6QZS0_ROSCH</name>
<evidence type="ECO:0000313" key="1">
    <source>
        <dbReference type="EMBL" id="PRQ39619.1"/>
    </source>
</evidence>
<dbReference type="AlphaFoldDB" id="A0A2P6QZS0"/>
<protein>
    <submittedName>
        <fullName evidence="1">Uncharacterized protein</fullName>
    </submittedName>
</protein>
<evidence type="ECO:0000313" key="2">
    <source>
        <dbReference type="Proteomes" id="UP000238479"/>
    </source>
</evidence>
<comment type="caution">
    <text evidence="1">The sequence shown here is derived from an EMBL/GenBank/DDBJ whole genome shotgun (WGS) entry which is preliminary data.</text>
</comment>
<sequence>MIQTCRRLMNAIDQNRIPAAQSLKKLYTRHQQVHIFKTHKSETGLCILFTRTLNRN</sequence>
<dbReference type="Proteomes" id="UP000238479">
    <property type="component" value="Chromosome 4"/>
</dbReference>
<gene>
    <name evidence="1" type="ORF">RchiOBHm_Chr4g0427251</name>
</gene>
<organism evidence="1 2">
    <name type="scientific">Rosa chinensis</name>
    <name type="common">China rose</name>
    <dbReference type="NCBI Taxonomy" id="74649"/>
    <lineage>
        <taxon>Eukaryota</taxon>
        <taxon>Viridiplantae</taxon>
        <taxon>Streptophyta</taxon>
        <taxon>Embryophyta</taxon>
        <taxon>Tracheophyta</taxon>
        <taxon>Spermatophyta</taxon>
        <taxon>Magnoliopsida</taxon>
        <taxon>eudicotyledons</taxon>
        <taxon>Gunneridae</taxon>
        <taxon>Pentapetalae</taxon>
        <taxon>rosids</taxon>
        <taxon>fabids</taxon>
        <taxon>Rosales</taxon>
        <taxon>Rosaceae</taxon>
        <taxon>Rosoideae</taxon>
        <taxon>Rosoideae incertae sedis</taxon>
        <taxon>Rosa</taxon>
    </lineage>
</organism>
<reference evidence="1 2" key="1">
    <citation type="journal article" date="2018" name="Nat. Genet.">
        <title>The Rosa genome provides new insights in the design of modern roses.</title>
        <authorList>
            <person name="Bendahmane M."/>
        </authorList>
    </citation>
    <scope>NUCLEOTIDE SEQUENCE [LARGE SCALE GENOMIC DNA]</scope>
    <source>
        <strain evidence="2">cv. Old Blush</strain>
    </source>
</reference>
<keyword evidence="2" id="KW-1185">Reference proteome</keyword>
<proteinExistence type="predicted"/>
<dbReference type="Gramene" id="PRQ39619">
    <property type="protein sequence ID" value="PRQ39619"/>
    <property type="gene ID" value="RchiOBHm_Chr4g0427251"/>
</dbReference>